<dbReference type="InterPro" id="IPR027417">
    <property type="entry name" value="P-loop_NTPase"/>
</dbReference>
<dbReference type="InterPro" id="IPR003439">
    <property type="entry name" value="ABC_transporter-like_ATP-bd"/>
</dbReference>
<dbReference type="InterPro" id="IPR003593">
    <property type="entry name" value="AAA+_ATPase"/>
</dbReference>
<protein>
    <submittedName>
        <fullName evidence="6">ABC transporter ATP-binding protein</fullName>
    </submittedName>
</protein>
<dbReference type="PROSITE" id="PS50893">
    <property type="entry name" value="ABC_TRANSPORTER_2"/>
    <property type="match status" value="1"/>
</dbReference>
<comment type="similarity">
    <text evidence="1">Belongs to the ABC transporter superfamily.</text>
</comment>
<dbReference type="Pfam" id="PF00005">
    <property type="entry name" value="ABC_tran"/>
    <property type="match status" value="1"/>
</dbReference>
<dbReference type="AlphaFoldDB" id="A0A537LG04"/>
<dbReference type="Pfam" id="PF08352">
    <property type="entry name" value="oligo_HPY"/>
    <property type="match status" value="1"/>
</dbReference>
<dbReference type="GO" id="GO:0055085">
    <property type="term" value="P:transmembrane transport"/>
    <property type="evidence" value="ECO:0007669"/>
    <property type="project" value="UniProtKB-ARBA"/>
</dbReference>
<evidence type="ECO:0000256" key="4">
    <source>
        <dbReference type="ARBA" id="ARBA00022840"/>
    </source>
</evidence>
<dbReference type="InterPro" id="IPR017871">
    <property type="entry name" value="ABC_transporter-like_CS"/>
</dbReference>
<reference evidence="6 7" key="1">
    <citation type="journal article" date="2019" name="Nat. Microbiol.">
        <title>Mediterranean grassland soil C-N compound turnover is dependent on rainfall and depth, and is mediated by genomically divergent microorganisms.</title>
        <authorList>
            <person name="Diamond S."/>
            <person name="Andeer P.F."/>
            <person name="Li Z."/>
            <person name="Crits-Christoph A."/>
            <person name="Burstein D."/>
            <person name="Anantharaman K."/>
            <person name="Lane K.R."/>
            <person name="Thomas B.C."/>
            <person name="Pan C."/>
            <person name="Northen T.R."/>
            <person name="Banfield J.F."/>
        </authorList>
    </citation>
    <scope>NUCLEOTIDE SEQUENCE [LARGE SCALE GENOMIC DNA]</scope>
    <source>
        <strain evidence="6">NP_2</strain>
    </source>
</reference>
<dbReference type="Gene3D" id="3.40.50.300">
    <property type="entry name" value="P-loop containing nucleotide triphosphate hydrolases"/>
    <property type="match status" value="1"/>
</dbReference>
<dbReference type="EMBL" id="VBAJ01000211">
    <property type="protein sequence ID" value="TMJ06941.1"/>
    <property type="molecule type" value="Genomic_DNA"/>
</dbReference>
<dbReference type="NCBIfam" id="TIGR01727">
    <property type="entry name" value="oligo_HPY"/>
    <property type="match status" value="1"/>
</dbReference>
<comment type="caution">
    <text evidence="6">The sequence shown here is derived from an EMBL/GenBank/DDBJ whole genome shotgun (WGS) entry which is preliminary data.</text>
</comment>
<keyword evidence="4 6" id="KW-0067">ATP-binding</keyword>
<keyword evidence="2" id="KW-0813">Transport</keyword>
<dbReference type="PANTHER" id="PTHR43776:SF7">
    <property type="entry name" value="D,D-DIPEPTIDE TRANSPORT ATP-BINDING PROTEIN DDPF-RELATED"/>
    <property type="match status" value="1"/>
</dbReference>
<dbReference type="Proteomes" id="UP000318661">
    <property type="component" value="Unassembled WGS sequence"/>
</dbReference>
<accession>A0A537LG04</accession>
<gene>
    <name evidence="6" type="ORF">E6G99_08295</name>
</gene>
<sequence length="341" mass="37602">MADPLLQVQGVSKTFELGGALWARRWLQALDHVDLEIQRGQTLGIVGETGSGKSTVCRIVLGLVRPSAGRVIFDDQDITVLPAAQMRRVRRQMQAVFQDTSSAFNPRQTVREALLAPLEVHHVGSGEHRLDLVQEALQHVGLDVSFLDRHPHMLSGGQRQRVAIARAIILRPSLVVADEPTSALDVSVQARILNLFKEIQRELRLAYLFVSHNLGVIRYVSDVVAVMYLGRVVEAGPVERVFSAPQHPYTRALLEAIPHADPAKRQRDVPILGEIPSAYRMPSGCRFHSRCPVAMEICAREDPPLYPLGGGHHAACLWHDSRFSSGAPSWITVPHAPGVTT</sequence>
<keyword evidence="3" id="KW-0547">Nucleotide-binding</keyword>
<dbReference type="PROSITE" id="PS00211">
    <property type="entry name" value="ABC_TRANSPORTER_1"/>
    <property type="match status" value="1"/>
</dbReference>
<feature type="domain" description="ABC transporter" evidence="5">
    <location>
        <begin position="6"/>
        <end position="254"/>
    </location>
</feature>
<evidence type="ECO:0000256" key="1">
    <source>
        <dbReference type="ARBA" id="ARBA00005417"/>
    </source>
</evidence>
<dbReference type="CDD" id="cd03257">
    <property type="entry name" value="ABC_NikE_OppD_transporters"/>
    <property type="match status" value="1"/>
</dbReference>
<dbReference type="GO" id="GO:0015833">
    <property type="term" value="P:peptide transport"/>
    <property type="evidence" value="ECO:0007669"/>
    <property type="project" value="InterPro"/>
</dbReference>
<dbReference type="SUPFAM" id="SSF52540">
    <property type="entry name" value="P-loop containing nucleoside triphosphate hydrolases"/>
    <property type="match status" value="1"/>
</dbReference>
<dbReference type="PANTHER" id="PTHR43776">
    <property type="entry name" value="TRANSPORT ATP-BINDING PROTEIN"/>
    <property type="match status" value="1"/>
</dbReference>
<name>A0A537LG04_9BACT</name>
<dbReference type="SMART" id="SM00382">
    <property type="entry name" value="AAA"/>
    <property type="match status" value="1"/>
</dbReference>
<evidence type="ECO:0000259" key="5">
    <source>
        <dbReference type="PROSITE" id="PS50893"/>
    </source>
</evidence>
<evidence type="ECO:0000313" key="7">
    <source>
        <dbReference type="Proteomes" id="UP000318661"/>
    </source>
</evidence>
<dbReference type="GO" id="GO:0016887">
    <property type="term" value="F:ATP hydrolysis activity"/>
    <property type="evidence" value="ECO:0007669"/>
    <property type="project" value="InterPro"/>
</dbReference>
<evidence type="ECO:0000256" key="2">
    <source>
        <dbReference type="ARBA" id="ARBA00022448"/>
    </source>
</evidence>
<proteinExistence type="inferred from homology"/>
<organism evidence="6 7">
    <name type="scientific">Candidatus Segetimicrobium genomatis</name>
    <dbReference type="NCBI Taxonomy" id="2569760"/>
    <lineage>
        <taxon>Bacteria</taxon>
        <taxon>Bacillati</taxon>
        <taxon>Candidatus Sysuimicrobiota</taxon>
        <taxon>Candidatus Sysuimicrobiia</taxon>
        <taxon>Candidatus Sysuimicrobiales</taxon>
        <taxon>Candidatus Segetimicrobiaceae</taxon>
        <taxon>Candidatus Segetimicrobium</taxon>
    </lineage>
</organism>
<dbReference type="FunFam" id="3.40.50.300:FF:000016">
    <property type="entry name" value="Oligopeptide ABC transporter ATP-binding component"/>
    <property type="match status" value="1"/>
</dbReference>
<evidence type="ECO:0000256" key="3">
    <source>
        <dbReference type="ARBA" id="ARBA00022741"/>
    </source>
</evidence>
<dbReference type="InterPro" id="IPR050319">
    <property type="entry name" value="ABC_transp_ATP-bind"/>
</dbReference>
<evidence type="ECO:0000313" key="6">
    <source>
        <dbReference type="EMBL" id="TMJ06941.1"/>
    </source>
</evidence>
<dbReference type="InterPro" id="IPR013563">
    <property type="entry name" value="Oligopep_ABC_C"/>
</dbReference>
<dbReference type="GO" id="GO:0005524">
    <property type="term" value="F:ATP binding"/>
    <property type="evidence" value="ECO:0007669"/>
    <property type="project" value="UniProtKB-KW"/>
</dbReference>